<dbReference type="Proteomes" id="UP000008783">
    <property type="component" value="Unassembled WGS sequence"/>
</dbReference>
<dbReference type="EMBL" id="DS178277">
    <property type="protein sequence ID" value="EHS62988.1"/>
    <property type="molecule type" value="Genomic_DNA"/>
</dbReference>
<dbReference type="RefSeq" id="XP_003890071.1">
    <property type="nucleotide sequence ID" value="XM_003890022.1"/>
</dbReference>
<keyword evidence="2" id="KW-1185">Reference proteome</keyword>
<evidence type="ECO:0000313" key="2">
    <source>
        <dbReference type="Proteomes" id="UP000008783"/>
    </source>
</evidence>
<dbReference type="InParanoid" id="H6QR11"/>
<name>H6QR11_PUCGT</name>
<dbReference type="KEGG" id="pgr:PGTG_21354"/>
<sequence>MEGFRPRGEPACQLVSLHVRRAWALHPENLQFIVAKSHSSLRQLTWVFEKRCRQIETLRIADLVRDEVPPRNIRREAFNWSSYMGDVLNSMMPHLEHLQHLEVCGMVELPLLHAWNQNVLPFHLKSLFIDRYFGYRFKDQILQLDRAEGPLSRLEKLAIDEQVEVDCPTEEWHAMRALCQRRGVEFRIHRDDLSQNGATQTVWWLGLA</sequence>
<dbReference type="HOGENOM" id="CLU_1321461_0_0_1"/>
<accession>H6QR11</accession>
<reference evidence="2" key="1">
    <citation type="journal article" date="2011" name="Proc. Natl. Acad. Sci. U.S.A.">
        <title>Obligate biotrophy features unraveled by the genomic analysis of rust fungi.</title>
        <authorList>
            <person name="Duplessis S."/>
            <person name="Cuomo C.A."/>
            <person name="Lin Y.-C."/>
            <person name="Aerts A."/>
            <person name="Tisserant E."/>
            <person name="Veneault-Fourrey C."/>
            <person name="Joly D.L."/>
            <person name="Hacquard S."/>
            <person name="Amselem J."/>
            <person name="Cantarel B.L."/>
            <person name="Chiu R."/>
            <person name="Coutinho P.M."/>
            <person name="Feau N."/>
            <person name="Field M."/>
            <person name="Frey P."/>
            <person name="Gelhaye E."/>
            <person name="Goldberg J."/>
            <person name="Grabherr M.G."/>
            <person name="Kodira C.D."/>
            <person name="Kohler A."/>
            <person name="Kuees U."/>
            <person name="Lindquist E.A."/>
            <person name="Lucas S.M."/>
            <person name="Mago R."/>
            <person name="Mauceli E."/>
            <person name="Morin E."/>
            <person name="Murat C."/>
            <person name="Pangilinan J.L."/>
            <person name="Park R."/>
            <person name="Pearson M."/>
            <person name="Quesneville H."/>
            <person name="Rouhier N."/>
            <person name="Sakthikumar S."/>
            <person name="Salamov A.A."/>
            <person name="Schmutz J."/>
            <person name="Selles B."/>
            <person name="Shapiro H."/>
            <person name="Tanguay P."/>
            <person name="Tuskan G.A."/>
            <person name="Henrissat B."/>
            <person name="Van de Peer Y."/>
            <person name="Rouze P."/>
            <person name="Ellis J.G."/>
            <person name="Dodds P.N."/>
            <person name="Schein J.E."/>
            <person name="Zhong S."/>
            <person name="Hamelin R.C."/>
            <person name="Grigoriev I.V."/>
            <person name="Szabo L.J."/>
            <person name="Martin F."/>
        </authorList>
    </citation>
    <scope>NUCLEOTIDE SEQUENCE [LARGE SCALE GENOMIC DNA]</scope>
    <source>
        <strain evidence="2">CRL 75-36-700-3 / race SCCL</strain>
    </source>
</reference>
<dbReference type="AlphaFoldDB" id="H6QR11"/>
<dbReference type="OrthoDB" id="2495962at2759"/>
<evidence type="ECO:0000313" key="1">
    <source>
        <dbReference type="EMBL" id="EHS62988.1"/>
    </source>
</evidence>
<dbReference type="GeneID" id="13540919"/>
<gene>
    <name evidence="1" type="ORF">PGTG_21354</name>
</gene>
<protein>
    <submittedName>
        <fullName evidence="1">Uncharacterized protein</fullName>
    </submittedName>
</protein>
<organism evidence="1 2">
    <name type="scientific">Puccinia graminis f. sp. tritici (strain CRL 75-36-700-3 / race SCCL)</name>
    <name type="common">Black stem rust fungus</name>
    <dbReference type="NCBI Taxonomy" id="418459"/>
    <lineage>
        <taxon>Eukaryota</taxon>
        <taxon>Fungi</taxon>
        <taxon>Dikarya</taxon>
        <taxon>Basidiomycota</taxon>
        <taxon>Pucciniomycotina</taxon>
        <taxon>Pucciniomycetes</taxon>
        <taxon>Pucciniales</taxon>
        <taxon>Pucciniaceae</taxon>
        <taxon>Puccinia</taxon>
    </lineage>
</organism>
<proteinExistence type="predicted"/>
<dbReference type="VEuPathDB" id="FungiDB:PGTG_21354"/>